<comment type="cofactor">
    <cofactor evidence="1 3">
        <name>pyridoxal 5'-phosphate</name>
        <dbReference type="ChEBI" id="CHEBI:597326"/>
    </cofactor>
</comment>
<dbReference type="AlphaFoldDB" id="A0A1N6D0T8"/>
<comment type="similarity">
    <text evidence="3">Belongs to the class-I pyridoxal-phosphate-dependent aminotransferase family.</text>
</comment>
<dbReference type="InterPro" id="IPR015424">
    <property type="entry name" value="PyrdxlP-dep_Trfase"/>
</dbReference>
<evidence type="ECO:0000256" key="2">
    <source>
        <dbReference type="ARBA" id="ARBA00022898"/>
    </source>
</evidence>
<dbReference type="InterPro" id="IPR015422">
    <property type="entry name" value="PyrdxlP-dep_Trfase_small"/>
</dbReference>
<reference evidence="6" key="1">
    <citation type="submission" date="2016-11" db="EMBL/GenBank/DDBJ databases">
        <authorList>
            <person name="Varghese N."/>
            <person name="Submissions S."/>
        </authorList>
    </citation>
    <scope>NUCLEOTIDE SEQUENCE [LARGE SCALE GENOMIC DNA]</scope>
    <source>
        <strain evidence="6">DSM 22363</strain>
    </source>
</reference>
<sequence length="344" mass="37622">MAPPAGPHLRAYGYATDMIAAAPPDPFRFHGGRLVAAAGRFKSAPAPWIDLSTGISPWAYPVPEVTADIWGRLPEPEQIARLERAAAEAFGVTKPAEIVAVPGSDLAIRLLGTLFPNSQGALLTPIYSGHRAAWPDAVEISRDEADDHDLVILANPNNPDGRIVSPARLRALRGQIIVDEAFADTEPAVSLLPDRGDAIILRSFGKFYGLAGIRLGFVIADVPIVERLRHVLGDWPVSAIATTVGIAAYQDGNWQEHQRKRLGEAASRLDRLLEDSGLRIIGGTSLFRLAIHDKARELFEYLGRSGILVRPFSEEEQQLRFGLPANEAEWQRLTNALDSWRDMQ</sequence>
<evidence type="ECO:0000313" key="5">
    <source>
        <dbReference type="EMBL" id="SIN64339.1"/>
    </source>
</evidence>
<proteinExistence type="inferred from homology"/>
<dbReference type="InterPro" id="IPR004838">
    <property type="entry name" value="NHTrfase_class1_PyrdxlP-BS"/>
</dbReference>
<keyword evidence="3" id="KW-0808">Transferase</keyword>
<dbReference type="InterPro" id="IPR004839">
    <property type="entry name" value="Aminotransferase_I/II_large"/>
</dbReference>
<dbReference type="PANTHER" id="PTHR42885">
    <property type="entry name" value="HISTIDINOL-PHOSPHATE AMINOTRANSFERASE-RELATED"/>
    <property type="match status" value="1"/>
</dbReference>
<dbReference type="InterPro" id="IPR015421">
    <property type="entry name" value="PyrdxlP-dep_Trfase_major"/>
</dbReference>
<dbReference type="Pfam" id="PF00155">
    <property type="entry name" value="Aminotran_1_2"/>
    <property type="match status" value="1"/>
</dbReference>
<dbReference type="Gene3D" id="3.90.1150.10">
    <property type="entry name" value="Aspartate Aminotransferase, domain 1"/>
    <property type="match status" value="1"/>
</dbReference>
<dbReference type="GO" id="GO:0030170">
    <property type="term" value="F:pyridoxal phosphate binding"/>
    <property type="evidence" value="ECO:0007669"/>
    <property type="project" value="InterPro"/>
</dbReference>
<dbReference type="Gene3D" id="3.40.640.10">
    <property type="entry name" value="Type I PLP-dependent aspartate aminotransferase-like (Major domain)"/>
    <property type="match status" value="1"/>
</dbReference>
<dbReference type="STRING" id="1123272.SAMN02745824_1378"/>
<dbReference type="Proteomes" id="UP000185192">
    <property type="component" value="Unassembled WGS sequence"/>
</dbReference>
<dbReference type="EC" id="2.6.1.-" evidence="3"/>
<keyword evidence="6" id="KW-1185">Reference proteome</keyword>
<organism evidence="5 6">
    <name type="scientific">Parasphingorhabdus marina DSM 22363</name>
    <dbReference type="NCBI Taxonomy" id="1123272"/>
    <lineage>
        <taxon>Bacteria</taxon>
        <taxon>Pseudomonadati</taxon>
        <taxon>Pseudomonadota</taxon>
        <taxon>Alphaproteobacteria</taxon>
        <taxon>Sphingomonadales</taxon>
        <taxon>Sphingomonadaceae</taxon>
        <taxon>Parasphingorhabdus</taxon>
    </lineage>
</organism>
<evidence type="ECO:0000256" key="1">
    <source>
        <dbReference type="ARBA" id="ARBA00001933"/>
    </source>
</evidence>
<name>A0A1N6D0T8_9SPHN</name>
<dbReference type="PROSITE" id="PS00105">
    <property type="entry name" value="AA_TRANSFER_CLASS_1"/>
    <property type="match status" value="1"/>
</dbReference>
<evidence type="ECO:0000259" key="4">
    <source>
        <dbReference type="Pfam" id="PF00155"/>
    </source>
</evidence>
<dbReference type="SUPFAM" id="SSF53383">
    <property type="entry name" value="PLP-dependent transferases"/>
    <property type="match status" value="1"/>
</dbReference>
<dbReference type="PANTHER" id="PTHR42885:SF1">
    <property type="entry name" value="THREONINE-PHOSPHATE DECARBOXYLASE"/>
    <property type="match status" value="1"/>
</dbReference>
<accession>A0A1N6D0T8</accession>
<feature type="domain" description="Aminotransferase class I/classII large" evidence="4">
    <location>
        <begin position="144"/>
        <end position="329"/>
    </location>
</feature>
<dbReference type="EMBL" id="FSQW01000001">
    <property type="protein sequence ID" value="SIN64339.1"/>
    <property type="molecule type" value="Genomic_DNA"/>
</dbReference>
<protein>
    <recommendedName>
        <fullName evidence="3">Aminotransferase</fullName>
        <ecNumber evidence="3">2.6.1.-</ecNumber>
    </recommendedName>
</protein>
<evidence type="ECO:0000256" key="3">
    <source>
        <dbReference type="RuleBase" id="RU000481"/>
    </source>
</evidence>
<evidence type="ECO:0000313" key="6">
    <source>
        <dbReference type="Proteomes" id="UP000185192"/>
    </source>
</evidence>
<keyword evidence="3" id="KW-0032">Aminotransferase</keyword>
<dbReference type="GO" id="GO:0008483">
    <property type="term" value="F:transaminase activity"/>
    <property type="evidence" value="ECO:0007669"/>
    <property type="project" value="UniProtKB-KW"/>
</dbReference>
<dbReference type="CDD" id="cd00609">
    <property type="entry name" value="AAT_like"/>
    <property type="match status" value="1"/>
</dbReference>
<keyword evidence="2" id="KW-0663">Pyridoxal phosphate</keyword>
<gene>
    <name evidence="5" type="ORF">SAMN02745824_1378</name>
</gene>